<proteinExistence type="inferred from homology"/>
<dbReference type="InterPro" id="IPR020843">
    <property type="entry name" value="ER"/>
</dbReference>
<dbReference type="CDD" id="cd05283">
    <property type="entry name" value="CAD1"/>
    <property type="match status" value="1"/>
</dbReference>
<keyword evidence="4" id="KW-0560">Oxidoreductase</keyword>
<protein>
    <submittedName>
        <fullName evidence="7">RHTO0S18e02278g1_1</fullName>
    </submittedName>
</protein>
<dbReference type="InterPro" id="IPR013149">
    <property type="entry name" value="ADH-like_C"/>
</dbReference>
<dbReference type="SMART" id="SM00829">
    <property type="entry name" value="PKS_ER"/>
    <property type="match status" value="1"/>
</dbReference>
<comment type="cofactor">
    <cofactor evidence="1 5">
        <name>Zn(2+)</name>
        <dbReference type="ChEBI" id="CHEBI:29105"/>
    </cofactor>
</comment>
<dbReference type="GO" id="GO:0008270">
    <property type="term" value="F:zinc ion binding"/>
    <property type="evidence" value="ECO:0007669"/>
    <property type="project" value="InterPro"/>
</dbReference>
<keyword evidence="2 5" id="KW-0479">Metal-binding</keyword>
<dbReference type="InterPro" id="IPR047109">
    <property type="entry name" value="CAD-like"/>
</dbReference>
<dbReference type="InterPro" id="IPR013154">
    <property type="entry name" value="ADH-like_N"/>
</dbReference>
<dbReference type="AlphaFoldDB" id="A0A061BGM6"/>
<evidence type="ECO:0000259" key="6">
    <source>
        <dbReference type="SMART" id="SM00829"/>
    </source>
</evidence>
<keyword evidence="3 5" id="KW-0862">Zinc</keyword>
<dbReference type="SUPFAM" id="SSF50129">
    <property type="entry name" value="GroES-like"/>
    <property type="match status" value="1"/>
</dbReference>
<evidence type="ECO:0000256" key="2">
    <source>
        <dbReference type="ARBA" id="ARBA00022723"/>
    </source>
</evidence>
<organism evidence="7">
    <name type="scientific">Rhodotorula toruloides</name>
    <name type="common">Yeast</name>
    <name type="synonym">Rhodosporidium toruloides</name>
    <dbReference type="NCBI Taxonomy" id="5286"/>
    <lineage>
        <taxon>Eukaryota</taxon>
        <taxon>Fungi</taxon>
        <taxon>Dikarya</taxon>
        <taxon>Basidiomycota</taxon>
        <taxon>Pucciniomycotina</taxon>
        <taxon>Microbotryomycetes</taxon>
        <taxon>Sporidiobolales</taxon>
        <taxon>Sporidiobolaceae</taxon>
        <taxon>Rhodotorula</taxon>
    </lineage>
</organism>
<reference evidence="7" key="1">
    <citation type="journal article" date="2014" name="Genome Announc.">
        <title>Draft genome sequence of Rhodosporidium toruloides CECT1137, an oleaginous yeast of biotechnological interest.</title>
        <authorList>
            <person name="Morin N."/>
            <person name="Calcas X."/>
            <person name="Devillers H."/>
            <person name="Durrens P."/>
            <person name="Sherman D.J."/>
            <person name="Nicaud J.-M."/>
            <person name="Neuveglise C."/>
        </authorList>
    </citation>
    <scope>NUCLEOTIDE SEQUENCE</scope>
    <source>
        <strain evidence="7">CECT1137</strain>
    </source>
</reference>
<dbReference type="Gene3D" id="3.90.180.10">
    <property type="entry name" value="Medium-chain alcohol dehydrogenases, catalytic domain"/>
    <property type="match status" value="1"/>
</dbReference>
<feature type="domain" description="Enoyl reductase (ER)" evidence="6">
    <location>
        <begin position="23"/>
        <end position="361"/>
    </location>
</feature>
<comment type="similarity">
    <text evidence="5">Belongs to the zinc-containing alcohol dehydrogenase family.</text>
</comment>
<dbReference type="OrthoDB" id="1879366at2759"/>
<dbReference type="FunFam" id="3.40.50.720:FF:000022">
    <property type="entry name" value="Cinnamyl alcohol dehydrogenase"/>
    <property type="match status" value="1"/>
</dbReference>
<dbReference type="PANTHER" id="PTHR42683">
    <property type="entry name" value="ALDEHYDE REDUCTASE"/>
    <property type="match status" value="1"/>
</dbReference>
<name>A0A061BGM6_RHOTO</name>
<dbReference type="InterPro" id="IPR002328">
    <property type="entry name" value="ADH_Zn_CS"/>
</dbReference>
<dbReference type="PROSITE" id="PS00059">
    <property type="entry name" value="ADH_ZINC"/>
    <property type="match status" value="1"/>
</dbReference>
<dbReference type="InterPro" id="IPR036291">
    <property type="entry name" value="NAD(P)-bd_dom_sf"/>
</dbReference>
<dbReference type="EMBL" id="LK052953">
    <property type="protein sequence ID" value="CDR48539.1"/>
    <property type="molecule type" value="Genomic_DNA"/>
</dbReference>
<evidence type="ECO:0000256" key="5">
    <source>
        <dbReference type="RuleBase" id="RU361277"/>
    </source>
</evidence>
<dbReference type="GO" id="GO:0016616">
    <property type="term" value="F:oxidoreductase activity, acting on the CH-OH group of donors, NAD or NADP as acceptor"/>
    <property type="evidence" value="ECO:0007669"/>
    <property type="project" value="InterPro"/>
</dbReference>
<accession>A0A061BGM6</accession>
<evidence type="ECO:0000256" key="4">
    <source>
        <dbReference type="ARBA" id="ARBA00023002"/>
    </source>
</evidence>
<sequence>MSSAEVPSKFHGWCAVSKDSIEGKFVWQEYEPKAFADDDVDIKIMYCGICASDLHTASGGWGEVDYPQVVGHEIVGEVVRVGSQVKHVKVGDIVGVGAQNDSCLECVQCKASRPQYCDNNPVGTYNGRYSREGPGKGAKSYGGYADYHRAPGHFVVKIPDGLDHAIAAPMLCGGVTVHSPLVQYGAGKTAKDVGIVGIGGLGHFGLLFAKALGANVTAISHSESKKADAEKMGATRFIATHSGSDDDFAPYKRSLDLIICTTNDASMPLIGYLSLLRPGGHLILVGAPEGPVARELPAFPFLFGNVSLGGSAIGSPSTIKEMLELAAKQNIKSWIERRPMEDVNRVIPDMNASKARYRYVLVNTKNGGKL</sequence>
<evidence type="ECO:0000256" key="1">
    <source>
        <dbReference type="ARBA" id="ARBA00001947"/>
    </source>
</evidence>
<dbReference type="Pfam" id="PF08240">
    <property type="entry name" value="ADH_N"/>
    <property type="match status" value="1"/>
</dbReference>
<gene>
    <name evidence="7" type="ORF">RHTO0S_18e02278g</name>
</gene>
<dbReference type="Gene3D" id="3.40.50.720">
    <property type="entry name" value="NAD(P)-binding Rossmann-like Domain"/>
    <property type="match status" value="1"/>
</dbReference>
<evidence type="ECO:0000256" key="3">
    <source>
        <dbReference type="ARBA" id="ARBA00022833"/>
    </source>
</evidence>
<dbReference type="InterPro" id="IPR011032">
    <property type="entry name" value="GroES-like_sf"/>
</dbReference>
<dbReference type="SUPFAM" id="SSF51735">
    <property type="entry name" value="NAD(P)-binding Rossmann-fold domains"/>
    <property type="match status" value="1"/>
</dbReference>
<evidence type="ECO:0000313" key="7">
    <source>
        <dbReference type="EMBL" id="CDR48539.1"/>
    </source>
</evidence>
<dbReference type="Pfam" id="PF00107">
    <property type="entry name" value="ADH_zinc_N"/>
    <property type="match status" value="1"/>
</dbReference>